<keyword evidence="8 18" id="KW-0201">Cytochrome c-type biogenesis</keyword>
<dbReference type="OrthoDB" id="9811036at2"/>
<dbReference type="GO" id="GO:0009055">
    <property type="term" value="F:electron transfer activity"/>
    <property type="evidence" value="ECO:0007669"/>
    <property type="project" value="UniProtKB-UniRule"/>
</dbReference>
<feature type="disulfide bond" description="Redox-active" evidence="18">
    <location>
        <begin position="117"/>
        <end position="123"/>
    </location>
</feature>
<dbReference type="HAMAP" id="MF_00399">
    <property type="entry name" value="DbsD"/>
    <property type="match status" value="1"/>
</dbReference>
<dbReference type="PANTHER" id="PTHR32234:SF0">
    <property type="entry name" value="THIOL:DISULFIDE INTERCHANGE PROTEIN DSBD"/>
    <property type="match status" value="1"/>
</dbReference>
<keyword evidence="7" id="KW-0732">Signal</keyword>
<evidence type="ECO:0000256" key="1">
    <source>
        <dbReference type="ARBA" id="ARBA00004429"/>
    </source>
</evidence>
<evidence type="ECO:0000256" key="12">
    <source>
        <dbReference type="ARBA" id="ARBA00023027"/>
    </source>
</evidence>
<dbReference type="Pfam" id="PF11412">
    <property type="entry name" value="DsbD_N"/>
    <property type="match status" value="1"/>
</dbReference>
<keyword evidence="14 18" id="KW-1015">Disulfide bond</keyword>
<dbReference type="EMBL" id="CABPRZ010000021">
    <property type="protein sequence ID" value="VVE42302.1"/>
    <property type="molecule type" value="Genomic_DNA"/>
</dbReference>
<keyword evidence="11 18" id="KW-0560">Oxidoreductase</keyword>
<feature type="transmembrane region" description="Helical" evidence="18">
    <location>
        <begin position="371"/>
        <end position="389"/>
    </location>
</feature>
<feature type="transmembrane region" description="Helical" evidence="18">
    <location>
        <begin position="336"/>
        <end position="359"/>
    </location>
</feature>
<evidence type="ECO:0000256" key="3">
    <source>
        <dbReference type="ARBA" id="ARBA00022448"/>
    </source>
</evidence>
<evidence type="ECO:0000256" key="13">
    <source>
        <dbReference type="ARBA" id="ARBA00023136"/>
    </source>
</evidence>
<evidence type="ECO:0000256" key="7">
    <source>
        <dbReference type="ARBA" id="ARBA00022729"/>
    </source>
</evidence>
<evidence type="ECO:0000256" key="18">
    <source>
        <dbReference type="HAMAP-Rule" id="MF_00399"/>
    </source>
</evidence>
<keyword evidence="13 18" id="KW-0472">Membrane</keyword>
<dbReference type="InterPro" id="IPR003834">
    <property type="entry name" value="Cyt_c_assmbl_TM_dom"/>
</dbReference>
<protein>
    <recommendedName>
        <fullName evidence="18">Thiol:disulfide interchange protein DsbD</fullName>
        <ecNumber evidence="18">1.8.1.8</ecNumber>
    </recommendedName>
    <alternativeName>
        <fullName evidence="18">Protein-disulfide reductase</fullName>
        <shortName evidence="18">Disulfide reductase</shortName>
    </alternativeName>
</protein>
<dbReference type="AlphaFoldDB" id="A0A5E4Y1X2"/>
<dbReference type="Pfam" id="PF13899">
    <property type="entry name" value="Thioredoxin_7"/>
    <property type="match status" value="1"/>
</dbReference>
<dbReference type="PROSITE" id="PS00194">
    <property type="entry name" value="THIOREDOXIN_1"/>
    <property type="match status" value="1"/>
</dbReference>
<keyword evidence="15 18" id="KW-0676">Redox-active center</keyword>
<keyword evidence="12 18" id="KW-0520">NAD</keyword>
<dbReference type="InterPro" id="IPR036249">
    <property type="entry name" value="Thioredoxin-like_sf"/>
</dbReference>
<proteinExistence type="inferred from homology"/>
<comment type="catalytic activity">
    <reaction evidence="17 18">
        <text>[protein]-dithiol + NADP(+) = [protein]-disulfide + NADPH + H(+)</text>
        <dbReference type="Rhea" id="RHEA:18753"/>
        <dbReference type="Rhea" id="RHEA-COMP:10593"/>
        <dbReference type="Rhea" id="RHEA-COMP:10594"/>
        <dbReference type="ChEBI" id="CHEBI:15378"/>
        <dbReference type="ChEBI" id="CHEBI:29950"/>
        <dbReference type="ChEBI" id="CHEBI:50058"/>
        <dbReference type="ChEBI" id="CHEBI:57783"/>
        <dbReference type="ChEBI" id="CHEBI:58349"/>
        <dbReference type="EC" id="1.8.1.8"/>
    </reaction>
</comment>
<name>A0A5E4Y1X2_9BURK</name>
<evidence type="ECO:0000256" key="2">
    <source>
        <dbReference type="ARBA" id="ARBA00007241"/>
    </source>
</evidence>
<dbReference type="GO" id="GO:0017004">
    <property type="term" value="P:cytochrome complex assembly"/>
    <property type="evidence" value="ECO:0007669"/>
    <property type="project" value="UniProtKB-UniRule"/>
</dbReference>
<feature type="transmembrane region" description="Helical" evidence="18">
    <location>
        <begin position="395"/>
        <end position="416"/>
    </location>
</feature>
<feature type="transmembrane region" description="Helical" evidence="18">
    <location>
        <begin position="215"/>
        <end position="239"/>
    </location>
</feature>
<reference evidence="20 21" key="1">
    <citation type="submission" date="2019-08" db="EMBL/GenBank/DDBJ databases">
        <authorList>
            <person name="Peeters C."/>
        </authorList>
    </citation>
    <scope>NUCLEOTIDE SEQUENCE [LARGE SCALE GENOMIC DNA]</scope>
    <source>
        <strain evidence="20 21">LMG 30175</strain>
    </source>
</reference>
<accession>A0A5E4Y1X2</accession>
<sequence>MKRIILLWTIGLWLTLQGVALHARDFLSPEQAFQLSVDTSNPGETRLTWQIAKGYYLYRDHMVIHQTPANSVASVDLPSGIKKHDENFGDTEVYRDSVTVRVATADAKQLDVQWQGCADAGVCYPPQQQTLPLTAISAKSGSSNAQMPSPGAADRDINNSEGHFTGLLAGTGWAGVLTVFFGMGILLAFTPCVLPMVPILSSLVVGSQVSPRRAFALSLSFVLSMAMTYAALGVVAALAGANLQAFLQNRWTVLGFGMIFVILALAMFGVFELQLPSGLRQRLADASQRQRGGTLAGTAAMGFLSALLVGPCMSAPLAGALLYIAQTGNTVRGGLALLALGFGMGVPLLLVGTAGGRLLPRPGPWMNRTKVGFGFILLATAIWMAQRVVSAPLALGLWGALLLAIACALAFTSGANNRTAFSLVVPRYFGLLLGLWGGVMLVGAAAGADDPWRPLSFGNQPGAVTTKAATSSFVTVGNANQFQQQLSAAKASHQAVLVDFSADWCVSCHVIDRTVFGDARVQQALSGVRLVRVDVTRNSPDQQALMQRLQVMGPPTVMLLQSSGEEQRSLRFVGEFGADDLLEHLVQLREREGA</sequence>
<dbReference type="InterPro" id="IPR035671">
    <property type="entry name" value="DsbD_gamma"/>
</dbReference>
<keyword evidence="9 18" id="KW-0249">Electron transport</keyword>
<dbReference type="NCBIfam" id="NF001419">
    <property type="entry name" value="PRK00293.1"/>
    <property type="match status" value="1"/>
</dbReference>
<dbReference type="GO" id="GO:0045454">
    <property type="term" value="P:cell redox homeostasis"/>
    <property type="evidence" value="ECO:0007669"/>
    <property type="project" value="TreeGrafter"/>
</dbReference>
<evidence type="ECO:0000256" key="17">
    <source>
        <dbReference type="ARBA" id="ARBA00047804"/>
    </source>
</evidence>
<evidence type="ECO:0000256" key="4">
    <source>
        <dbReference type="ARBA" id="ARBA00022475"/>
    </source>
</evidence>
<evidence type="ECO:0000256" key="9">
    <source>
        <dbReference type="ARBA" id="ARBA00022982"/>
    </source>
</evidence>
<keyword evidence="4 18" id="KW-1003">Cell membrane</keyword>
<dbReference type="Gene3D" id="3.40.30.10">
    <property type="entry name" value="Glutaredoxin"/>
    <property type="match status" value="1"/>
</dbReference>
<feature type="transmembrane region" description="Helical" evidence="18">
    <location>
        <begin position="294"/>
        <end position="324"/>
    </location>
</feature>
<comment type="function">
    <text evidence="18">Required to facilitate the formation of correct disulfide bonds in some periplasmic proteins and for the assembly of the periplasmic c-type cytochromes. Acts by transferring electrons from cytoplasmic thioredoxin to the periplasm. This transfer involves a cascade of disulfide bond formation and reduction steps.</text>
</comment>
<keyword evidence="6 18" id="KW-0812">Transmembrane</keyword>
<evidence type="ECO:0000256" key="10">
    <source>
        <dbReference type="ARBA" id="ARBA00022989"/>
    </source>
</evidence>
<dbReference type="Gene3D" id="2.60.40.1250">
    <property type="entry name" value="Thiol:disulfide interchange protein DsbD, N-terminal domain"/>
    <property type="match status" value="1"/>
</dbReference>
<feature type="disulfide bond" description="Redox-active" evidence="18">
    <location>
        <begin position="505"/>
        <end position="508"/>
    </location>
</feature>
<dbReference type="InterPro" id="IPR013766">
    <property type="entry name" value="Thioredoxin_domain"/>
</dbReference>
<dbReference type="Pfam" id="PF02683">
    <property type="entry name" value="DsbD_TM"/>
    <property type="match status" value="1"/>
</dbReference>
<dbReference type="InterPro" id="IPR017937">
    <property type="entry name" value="Thioredoxin_CS"/>
</dbReference>
<dbReference type="EC" id="1.8.1.8" evidence="18"/>
<evidence type="ECO:0000259" key="19">
    <source>
        <dbReference type="PROSITE" id="PS51352"/>
    </source>
</evidence>
<dbReference type="PANTHER" id="PTHR32234">
    <property type="entry name" value="THIOL:DISULFIDE INTERCHANGE PROTEIN DSBD"/>
    <property type="match status" value="1"/>
</dbReference>
<dbReference type="SUPFAM" id="SSF74863">
    <property type="entry name" value="Thiol:disulfide interchange protein DsbD, N-terminal domain (DsbD-alpha)"/>
    <property type="match status" value="1"/>
</dbReference>
<evidence type="ECO:0000256" key="14">
    <source>
        <dbReference type="ARBA" id="ARBA00023157"/>
    </source>
</evidence>
<comment type="caution">
    <text evidence="18">Lacks conserved residue(s) required for the propagation of feature annotation.</text>
</comment>
<dbReference type="Proteomes" id="UP000414233">
    <property type="component" value="Unassembled WGS sequence"/>
</dbReference>
<evidence type="ECO:0000256" key="11">
    <source>
        <dbReference type="ARBA" id="ARBA00023002"/>
    </source>
</evidence>
<keyword evidence="21" id="KW-1185">Reference proteome</keyword>
<organism evidence="20 21">
    <name type="scientific">Pandoraea terrae</name>
    <dbReference type="NCBI Taxonomy" id="1537710"/>
    <lineage>
        <taxon>Bacteria</taxon>
        <taxon>Pseudomonadati</taxon>
        <taxon>Pseudomonadota</taxon>
        <taxon>Betaproteobacteria</taxon>
        <taxon>Burkholderiales</taxon>
        <taxon>Burkholderiaceae</taxon>
        <taxon>Pandoraea</taxon>
    </lineage>
</organism>
<keyword evidence="10 18" id="KW-1133">Transmembrane helix</keyword>
<keyword evidence="3 18" id="KW-0813">Transport</keyword>
<dbReference type="InterPro" id="IPR028250">
    <property type="entry name" value="DsbDN"/>
</dbReference>
<evidence type="ECO:0000256" key="16">
    <source>
        <dbReference type="ARBA" id="ARBA00047388"/>
    </source>
</evidence>
<dbReference type="RefSeq" id="WP_150698925.1">
    <property type="nucleotide sequence ID" value="NZ_CABPRZ010000021.1"/>
</dbReference>
<dbReference type="CDD" id="cd02953">
    <property type="entry name" value="DsbDgamma"/>
    <property type="match status" value="1"/>
</dbReference>
<evidence type="ECO:0000256" key="5">
    <source>
        <dbReference type="ARBA" id="ARBA00022519"/>
    </source>
</evidence>
<dbReference type="InterPro" id="IPR036929">
    <property type="entry name" value="DsbDN_sf"/>
</dbReference>
<comment type="subcellular location">
    <subcellularLocation>
        <location evidence="1 18">Cell inner membrane</location>
        <topology evidence="1 18">Multi-pass membrane protein</topology>
    </subcellularLocation>
</comment>
<feature type="transmembrane region" description="Helical" evidence="18">
    <location>
        <begin position="428"/>
        <end position="448"/>
    </location>
</feature>
<evidence type="ECO:0000313" key="20">
    <source>
        <dbReference type="EMBL" id="VVE42302.1"/>
    </source>
</evidence>
<gene>
    <name evidence="18" type="primary">dsbD</name>
    <name evidence="20" type="ORF">PTE30175_04123</name>
</gene>
<dbReference type="GO" id="GO:0005886">
    <property type="term" value="C:plasma membrane"/>
    <property type="evidence" value="ECO:0007669"/>
    <property type="project" value="UniProtKB-SubCell"/>
</dbReference>
<keyword evidence="5 18" id="KW-0997">Cell inner membrane</keyword>
<evidence type="ECO:0000256" key="8">
    <source>
        <dbReference type="ARBA" id="ARBA00022748"/>
    </source>
</evidence>
<evidence type="ECO:0000256" key="6">
    <source>
        <dbReference type="ARBA" id="ARBA00022692"/>
    </source>
</evidence>
<comment type="similarity">
    <text evidence="2 18">Belongs to the thioredoxin family. DsbD subfamily.</text>
</comment>
<dbReference type="PROSITE" id="PS51352">
    <property type="entry name" value="THIOREDOXIN_2"/>
    <property type="match status" value="1"/>
</dbReference>
<evidence type="ECO:0000256" key="15">
    <source>
        <dbReference type="ARBA" id="ARBA00023284"/>
    </source>
</evidence>
<dbReference type="InterPro" id="IPR022910">
    <property type="entry name" value="Thiol_diS_interchange_DbsD"/>
</dbReference>
<dbReference type="SUPFAM" id="SSF52833">
    <property type="entry name" value="Thioredoxin-like"/>
    <property type="match status" value="1"/>
</dbReference>
<feature type="domain" description="Thioredoxin" evidence="19">
    <location>
        <begin position="462"/>
        <end position="590"/>
    </location>
</feature>
<feature type="transmembrane region" description="Helical" evidence="18">
    <location>
        <begin position="251"/>
        <end position="273"/>
    </location>
</feature>
<comment type="catalytic activity">
    <reaction evidence="16 18">
        <text>[protein]-dithiol + NAD(+) = [protein]-disulfide + NADH + H(+)</text>
        <dbReference type="Rhea" id="RHEA:18749"/>
        <dbReference type="Rhea" id="RHEA-COMP:10593"/>
        <dbReference type="Rhea" id="RHEA-COMP:10594"/>
        <dbReference type="ChEBI" id="CHEBI:15378"/>
        <dbReference type="ChEBI" id="CHEBI:29950"/>
        <dbReference type="ChEBI" id="CHEBI:50058"/>
        <dbReference type="ChEBI" id="CHEBI:57540"/>
        <dbReference type="ChEBI" id="CHEBI:57945"/>
        <dbReference type="EC" id="1.8.1.8"/>
    </reaction>
</comment>
<evidence type="ECO:0000313" key="21">
    <source>
        <dbReference type="Proteomes" id="UP000414233"/>
    </source>
</evidence>
<dbReference type="GO" id="GO:0047134">
    <property type="term" value="F:protein-disulfide reductase [NAD(P)H] activity"/>
    <property type="evidence" value="ECO:0007669"/>
    <property type="project" value="UniProtKB-UniRule"/>
</dbReference>